<sequence length="393" mass="42703">MESTAAASDMDGQARGRSVRPFALQPSVPRSRSFSYTAGVAAEAGPPETAAAAAAAGATVTPGSTAYVPYTPSPLTQSPTTHNYWASPSPQLQPVGQSRSRLVRLEYERDQTPDVDRNTNERDGLLRRRFTETSLGRADIIQTARSAPHSRSVSGDELSTGSNMTLVLATPPQSLANRSGAELVTPGSAMSGRGNEEVTYGKGEHLMVWRGDPDDEDGAVGYWHHGIDCGDGTVIHYTGIDGVKSMNLGRIGRTAMTEFQWTSPRVHIVEYTGTQRRKLLPPDEVVERAESKIGHSRYNIISDNCETFARWCKTGEHVSHQAFGLGFALLAGIYVNLTGSTALMTVVCAFSAYKLWDRAHNRARERRGRREGSSEAVVPARARAARRDTDLRD</sequence>
<reference evidence="5" key="1">
    <citation type="journal article" date="2019" name="Nat. Commun.">
        <title>Expansion of phycobilisome linker gene families in mesophilic red algae.</title>
        <authorList>
            <person name="Lee J."/>
            <person name="Kim D."/>
            <person name="Bhattacharya D."/>
            <person name="Yoon H.S."/>
        </authorList>
    </citation>
    <scope>NUCLEOTIDE SEQUENCE [LARGE SCALE GENOMIC DNA]</scope>
    <source>
        <strain evidence="5">CCMP 1328</strain>
    </source>
</reference>
<dbReference type="PANTHER" id="PTHR46137">
    <property type="entry name" value="OS05G0310600 PROTEIN"/>
    <property type="match status" value="1"/>
</dbReference>
<keyword evidence="2" id="KW-1133">Transmembrane helix</keyword>
<organism evidence="4 5">
    <name type="scientific">Porphyridium purpureum</name>
    <name type="common">Red alga</name>
    <name type="synonym">Porphyridium cruentum</name>
    <dbReference type="NCBI Taxonomy" id="35688"/>
    <lineage>
        <taxon>Eukaryota</taxon>
        <taxon>Rhodophyta</taxon>
        <taxon>Bangiophyceae</taxon>
        <taxon>Porphyridiales</taxon>
        <taxon>Porphyridiaceae</taxon>
        <taxon>Porphyridium</taxon>
    </lineage>
</organism>
<dbReference type="AlphaFoldDB" id="A0A5J4Z8I6"/>
<keyword evidence="5" id="KW-1185">Reference proteome</keyword>
<comment type="caution">
    <text evidence="4">The sequence shown here is derived from an EMBL/GenBank/DDBJ whole genome shotgun (WGS) entry which is preliminary data.</text>
</comment>
<feature type="region of interest" description="Disordered" evidence="1">
    <location>
        <begin position="1"/>
        <end position="32"/>
    </location>
</feature>
<keyword evidence="2" id="KW-0472">Membrane</keyword>
<dbReference type="PROSITE" id="PS51934">
    <property type="entry name" value="LRAT"/>
    <property type="match status" value="1"/>
</dbReference>
<proteinExistence type="predicted"/>
<feature type="region of interest" description="Disordered" evidence="1">
    <location>
        <begin position="364"/>
        <end position="393"/>
    </location>
</feature>
<dbReference type="EMBL" id="VRMN01000001">
    <property type="protein sequence ID" value="KAA8499362.1"/>
    <property type="molecule type" value="Genomic_DNA"/>
</dbReference>
<dbReference type="Proteomes" id="UP000324585">
    <property type="component" value="Unassembled WGS sequence"/>
</dbReference>
<dbReference type="Gene3D" id="3.90.1720.10">
    <property type="entry name" value="endopeptidase domain like (from Nostoc punctiforme)"/>
    <property type="match status" value="1"/>
</dbReference>
<name>A0A5J4Z8I6_PORPP</name>
<evidence type="ECO:0000256" key="1">
    <source>
        <dbReference type="SAM" id="MobiDB-lite"/>
    </source>
</evidence>
<dbReference type="PANTHER" id="PTHR46137:SF3">
    <property type="entry name" value="OS05G0310600 PROTEIN"/>
    <property type="match status" value="1"/>
</dbReference>
<evidence type="ECO:0000259" key="3">
    <source>
        <dbReference type="PROSITE" id="PS51934"/>
    </source>
</evidence>
<dbReference type="OrthoDB" id="421951at2759"/>
<feature type="domain" description="LRAT" evidence="3">
    <location>
        <begin position="214"/>
        <end position="321"/>
    </location>
</feature>
<evidence type="ECO:0000313" key="4">
    <source>
        <dbReference type="EMBL" id="KAA8499362.1"/>
    </source>
</evidence>
<feature type="region of interest" description="Disordered" evidence="1">
    <location>
        <begin position="76"/>
        <end position="97"/>
    </location>
</feature>
<gene>
    <name evidence="4" type="ORF">FVE85_6947</name>
</gene>
<protein>
    <recommendedName>
        <fullName evidence="3">LRAT domain-containing protein</fullName>
    </recommendedName>
</protein>
<keyword evidence="2" id="KW-0812">Transmembrane</keyword>
<evidence type="ECO:0000256" key="2">
    <source>
        <dbReference type="SAM" id="Phobius"/>
    </source>
</evidence>
<feature type="transmembrane region" description="Helical" evidence="2">
    <location>
        <begin position="323"/>
        <end position="356"/>
    </location>
</feature>
<accession>A0A5J4Z8I6</accession>
<dbReference type="Pfam" id="PF04970">
    <property type="entry name" value="LRAT"/>
    <property type="match status" value="1"/>
</dbReference>
<feature type="compositionally biased region" description="Basic and acidic residues" evidence="1">
    <location>
        <begin position="364"/>
        <end position="373"/>
    </location>
</feature>
<evidence type="ECO:0000313" key="5">
    <source>
        <dbReference type="Proteomes" id="UP000324585"/>
    </source>
</evidence>
<dbReference type="InterPro" id="IPR007053">
    <property type="entry name" value="LRAT_dom"/>
</dbReference>